<feature type="domain" description="BRCT" evidence="17">
    <location>
        <begin position="1"/>
        <end position="90"/>
    </location>
</feature>
<dbReference type="SUPFAM" id="SSF52113">
    <property type="entry name" value="BRCT domain"/>
    <property type="match status" value="1"/>
</dbReference>
<dbReference type="PANTHER" id="PTHR10459:SF60">
    <property type="entry name" value="POLY [ADP-RIBOSE] POLYMERASE 2"/>
    <property type="match status" value="1"/>
</dbReference>
<dbReference type="Gene3D" id="1.20.142.10">
    <property type="entry name" value="Poly(ADP-ribose) polymerase, regulatory domain"/>
    <property type="match status" value="1"/>
</dbReference>
<evidence type="ECO:0000259" key="20">
    <source>
        <dbReference type="PROSITE" id="PS51977"/>
    </source>
</evidence>
<name>A0A3N4IC06_ASCIM</name>
<evidence type="ECO:0000256" key="15">
    <source>
        <dbReference type="RuleBase" id="RU362114"/>
    </source>
</evidence>
<feature type="domain" description="PARP catalytic" evidence="18">
    <location>
        <begin position="501"/>
        <end position="761"/>
    </location>
</feature>
<dbReference type="GO" id="GO:0008270">
    <property type="term" value="F:zinc ion binding"/>
    <property type="evidence" value="ECO:0007669"/>
    <property type="project" value="UniProtKB-KW"/>
</dbReference>
<dbReference type="InterPro" id="IPR004102">
    <property type="entry name" value="Poly(ADP-ribose)pol_reg_dom"/>
</dbReference>
<evidence type="ECO:0000313" key="21">
    <source>
        <dbReference type="EMBL" id="RPA82996.1"/>
    </source>
</evidence>
<sequence length="761" mass="83527">MSALDGTSIVLAGTFSGRTHGTITKQIQKLGGKVTKDITDNTTHLITIAGTKNGKVTTARSQPTISIVSIDWLDECESTNTAAKTDSFLIKSDDDVSQPSADGAVTDGAAAPRRSNRAAPASQNTQQDSESATTTAAAKRSRSVKEAKGSSSDPEADDPPAKKPRGRASAKAKKDEDVSMKDTDDTTKTDAKPAAKNGAKGKGAANTDVEKDKEPNFKTASAAKGSAPVDEHFPHKDSYHVYTGPDGTIYDGALNQTQIGSNSNKFYYVQLLRSNSNGNLFATWTRWGRVGENGQSKMVAGPGCSLDQAMREFESKFRAKSGLSWENRLDEPRNGKYTYIEKSYDEDKDDDKPEDGEKKDDEPVVKVESKLPPSLQSLMELIFNVGYMNDSMVQMKYDANKLPLGKLSKETLKRGYEVLKAIGDVLSANASASDERFQELSNRYYSIIPHAFGRGRPPAICSSEQLKREAELLDALGDLGIANNIIKATKGPIDEDGNPIHQLDARFRSLNLNTAEPLDHGSREFQLLSDYCKKTHGKTHYINLEIEDIFRIVRPGEFERWKKAGWNDYKRSTRLLLWHGSRTTNYGGILSQGLRIAPPEAPAHGTMFGKGIYLADMVTKSANYCGASASGNTGLLMLCETQVGNPMYELAQANYNADKGCLDAGRVATKGCGQRVPKSWMECSELGEWARGCYMPEIRGPGDATMDAPWTPPNAHATPAGIQYPQYYNAYSLQYNEYIVYDVSQVQIRYLFRCKFNNRVR</sequence>
<dbReference type="SMART" id="SM00292">
    <property type="entry name" value="BRCT"/>
    <property type="match status" value="1"/>
</dbReference>
<dbReference type="Pfam" id="PF02877">
    <property type="entry name" value="PARP_reg"/>
    <property type="match status" value="1"/>
</dbReference>
<organism evidence="21 22">
    <name type="scientific">Ascobolus immersus RN42</name>
    <dbReference type="NCBI Taxonomy" id="1160509"/>
    <lineage>
        <taxon>Eukaryota</taxon>
        <taxon>Fungi</taxon>
        <taxon>Dikarya</taxon>
        <taxon>Ascomycota</taxon>
        <taxon>Pezizomycotina</taxon>
        <taxon>Pezizomycetes</taxon>
        <taxon>Pezizales</taxon>
        <taxon>Ascobolaceae</taxon>
        <taxon>Ascobolus</taxon>
    </lineage>
</organism>
<dbReference type="GO" id="GO:1990404">
    <property type="term" value="F:NAD+-protein mono-ADP-ribosyltransferase activity"/>
    <property type="evidence" value="ECO:0007669"/>
    <property type="project" value="TreeGrafter"/>
</dbReference>
<keyword evidence="12" id="KW-0539">Nucleus</keyword>
<dbReference type="Proteomes" id="UP000275078">
    <property type="component" value="Unassembled WGS sequence"/>
</dbReference>
<dbReference type="SUPFAM" id="SSF47587">
    <property type="entry name" value="Domain of poly(ADP-ribose) polymerase"/>
    <property type="match status" value="1"/>
</dbReference>
<dbReference type="SUPFAM" id="SSF56399">
    <property type="entry name" value="ADP-ribosylation"/>
    <property type="match status" value="1"/>
</dbReference>
<evidence type="ECO:0000256" key="13">
    <source>
        <dbReference type="ARBA" id="ARBA00024347"/>
    </source>
</evidence>
<comment type="subcellular location">
    <subcellularLocation>
        <location evidence="1">Nucleus</location>
    </subcellularLocation>
</comment>
<dbReference type="STRING" id="1160509.A0A3N4IC06"/>
<dbReference type="InterPro" id="IPR001357">
    <property type="entry name" value="BRCT_dom"/>
</dbReference>
<dbReference type="GO" id="GO:0016779">
    <property type="term" value="F:nucleotidyltransferase activity"/>
    <property type="evidence" value="ECO:0007669"/>
    <property type="project" value="UniProtKB-KW"/>
</dbReference>
<evidence type="ECO:0000256" key="7">
    <source>
        <dbReference type="ARBA" id="ARBA00022765"/>
    </source>
</evidence>
<evidence type="ECO:0000259" key="17">
    <source>
        <dbReference type="PROSITE" id="PS50172"/>
    </source>
</evidence>
<evidence type="ECO:0000256" key="14">
    <source>
        <dbReference type="ARBA" id="ARBA00033987"/>
    </source>
</evidence>
<comment type="catalytic activity">
    <reaction evidence="14">
        <text>NAD(+) + (ADP-D-ribosyl)n-acceptor = nicotinamide + (ADP-D-ribosyl)n+1-acceptor + H(+).</text>
        <dbReference type="EC" id="2.4.2.30"/>
    </reaction>
</comment>
<keyword evidence="7" id="KW-0013">ADP-ribosylation</keyword>
<dbReference type="Gene3D" id="3.90.228.10">
    <property type="match status" value="1"/>
</dbReference>
<accession>A0A3N4IC06</accession>
<feature type="compositionally biased region" description="Low complexity" evidence="16">
    <location>
        <begin position="194"/>
        <end position="206"/>
    </location>
</feature>
<feature type="compositionally biased region" description="Basic residues" evidence="16">
    <location>
        <begin position="162"/>
        <end position="171"/>
    </location>
</feature>
<evidence type="ECO:0000259" key="18">
    <source>
        <dbReference type="PROSITE" id="PS51059"/>
    </source>
</evidence>
<keyword evidence="3 15" id="KW-0808">Transferase</keyword>
<proteinExistence type="inferred from homology"/>
<keyword evidence="11" id="KW-0238">DNA-binding</keyword>
<dbReference type="EMBL" id="ML119667">
    <property type="protein sequence ID" value="RPA82996.1"/>
    <property type="molecule type" value="Genomic_DNA"/>
</dbReference>
<dbReference type="GO" id="GO:0003950">
    <property type="term" value="F:NAD+ poly-ADP-ribosyltransferase activity"/>
    <property type="evidence" value="ECO:0007669"/>
    <property type="project" value="UniProtKB-UniRule"/>
</dbReference>
<dbReference type="PROSITE" id="PS50172">
    <property type="entry name" value="BRCT"/>
    <property type="match status" value="1"/>
</dbReference>
<feature type="domain" description="WGR" evidence="20">
    <location>
        <begin position="238"/>
        <end position="337"/>
    </location>
</feature>
<dbReference type="PROSITE" id="PS51977">
    <property type="entry name" value="WGR"/>
    <property type="match status" value="1"/>
</dbReference>
<feature type="compositionally biased region" description="Acidic residues" evidence="16">
    <location>
        <begin position="344"/>
        <end position="354"/>
    </location>
</feature>
<dbReference type="GO" id="GO:0070212">
    <property type="term" value="P:protein poly-ADP-ribosylation"/>
    <property type="evidence" value="ECO:0007669"/>
    <property type="project" value="TreeGrafter"/>
</dbReference>
<evidence type="ECO:0000256" key="11">
    <source>
        <dbReference type="ARBA" id="ARBA00023125"/>
    </source>
</evidence>
<evidence type="ECO:0000256" key="16">
    <source>
        <dbReference type="SAM" id="MobiDB-lite"/>
    </source>
</evidence>
<dbReference type="GO" id="GO:0003677">
    <property type="term" value="F:DNA binding"/>
    <property type="evidence" value="ECO:0007669"/>
    <property type="project" value="UniProtKB-KW"/>
</dbReference>
<dbReference type="FunFam" id="2.20.140.10:FF:000001">
    <property type="entry name" value="Poly [ADP-ribose] polymerase"/>
    <property type="match status" value="1"/>
</dbReference>
<gene>
    <name evidence="21" type="ORF">BJ508DRAFT_413665</name>
</gene>
<keyword evidence="6" id="KW-0677">Repeat</keyword>
<dbReference type="CDD" id="cd01437">
    <property type="entry name" value="parp_like"/>
    <property type="match status" value="1"/>
</dbReference>
<dbReference type="InterPro" id="IPR036420">
    <property type="entry name" value="BRCT_dom_sf"/>
</dbReference>
<dbReference type="PROSITE" id="PS51060">
    <property type="entry name" value="PARP_ALPHA_HD"/>
    <property type="match status" value="1"/>
</dbReference>
<evidence type="ECO:0000256" key="10">
    <source>
        <dbReference type="ARBA" id="ARBA00023027"/>
    </source>
</evidence>
<evidence type="ECO:0000256" key="9">
    <source>
        <dbReference type="ARBA" id="ARBA00022833"/>
    </source>
</evidence>
<dbReference type="InterPro" id="IPR036616">
    <property type="entry name" value="Poly(ADP-ribose)pol_reg_dom_sf"/>
</dbReference>
<protein>
    <recommendedName>
        <fullName evidence="15">Poly [ADP-ribose] polymerase</fullName>
        <shortName evidence="15">PARP</shortName>
        <ecNumber evidence="15">2.4.2.-</ecNumber>
    </recommendedName>
</protein>
<evidence type="ECO:0000256" key="4">
    <source>
        <dbReference type="ARBA" id="ARBA00022695"/>
    </source>
</evidence>
<feature type="compositionally biased region" description="Low complexity" evidence="16">
    <location>
        <begin position="109"/>
        <end position="122"/>
    </location>
</feature>
<evidence type="ECO:0000256" key="8">
    <source>
        <dbReference type="ARBA" id="ARBA00022771"/>
    </source>
</evidence>
<dbReference type="Gene3D" id="2.20.140.10">
    <property type="entry name" value="WGR domain"/>
    <property type="match status" value="1"/>
</dbReference>
<dbReference type="AlphaFoldDB" id="A0A3N4IC06"/>
<dbReference type="InterPro" id="IPR012317">
    <property type="entry name" value="Poly(ADP-ribose)pol_cat_dom"/>
</dbReference>
<evidence type="ECO:0000256" key="1">
    <source>
        <dbReference type="ARBA" id="ARBA00004123"/>
    </source>
</evidence>
<evidence type="ECO:0000256" key="12">
    <source>
        <dbReference type="ARBA" id="ARBA00023242"/>
    </source>
</evidence>
<evidence type="ECO:0000256" key="3">
    <source>
        <dbReference type="ARBA" id="ARBA00022679"/>
    </source>
</evidence>
<dbReference type="SMART" id="SM00773">
    <property type="entry name" value="WGR"/>
    <property type="match status" value="1"/>
</dbReference>
<evidence type="ECO:0000256" key="6">
    <source>
        <dbReference type="ARBA" id="ARBA00022737"/>
    </source>
</evidence>
<dbReference type="Pfam" id="PF05406">
    <property type="entry name" value="WGR"/>
    <property type="match status" value="1"/>
</dbReference>
<reference evidence="21 22" key="1">
    <citation type="journal article" date="2018" name="Nat. Ecol. Evol.">
        <title>Pezizomycetes genomes reveal the molecular basis of ectomycorrhizal truffle lifestyle.</title>
        <authorList>
            <person name="Murat C."/>
            <person name="Payen T."/>
            <person name="Noel B."/>
            <person name="Kuo A."/>
            <person name="Morin E."/>
            <person name="Chen J."/>
            <person name="Kohler A."/>
            <person name="Krizsan K."/>
            <person name="Balestrini R."/>
            <person name="Da Silva C."/>
            <person name="Montanini B."/>
            <person name="Hainaut M."/>
            <person name="Levati E."/>
            <person name="Barry K.W."/>
            <person name="Belfiori B."/>
            <person name="Cichocki N."/>
            <person name="Clum A."/>
            <person name="Dockter R.B."/>
            <person name="Fauchery L."/>
            <person name="Guy J."/>
            <person name="Iotti M."/>
            <person name="Le Tacon F."/>
            <person name="Lindquist E.A."/>
            <person name="Lipzen A."/>
            <person name="Malagnac F."/>
            <person name="Mello A."/>
            <person name="Molinier V."/>
            <person name="Miyauchi S."/>
            <person name="Poulain J."/>
            <person name="Riccioni C."/>
            <person name="Rubini A."/>
            <person name="Sitrit Y."/>
            <person name="Splivallo R."/>
            <person name="Traeger S."/>
            <person name="Wang M."/>
            <person name="Zifcakova L."/>
            <person name="Wipf D."/>
            <person name="Zambonelli A."/>
            <person name="Paolocci F."/>
            <person name="Nowrousian M."/>
            <person name="Ottonello S."/>
            <person name="Baldrian P."/>
            <person name="Spatafora J.W."/>
            <person name="Henrissat B."/>
            <person name="Nagy L.G."/>
            <person name="Aury J.M."/>
            <person name="Wincker P."/>
            <person name="Grigoriev I.V."/>
            <person name="Bonfante P."/>
            <person name="Martin F.M."/>
        </authorList>
    </citation>
    <scope>NUCLEOTIDE SEQUENCE [LARGE SCALE GENOMIC DNA]</scope>
    <source>
        <strain evidence="21 22">RN42</strain>
    </source>
</reference>
<feature type="compositionally biased region" description="Basic and acidic residues" evidence="16">
    <location>
        <begin position="172"/>
        <end position="193"/>
    </location>
</feature>
<keyword evidence="10 15" id="KW-0520">NAD</keyword>
<dbReference type="SUPFAM" id="SSF142921">
    <property type="entry name" value="WGR domain-like"/>
    <property type="match status" value="1"/>
</dbReference>
<feature type="compositionally biased region" description="Basic and acidic residues" evidence="16">
    <location>
        <begin position="355"/>
        <end position="365"/>
    </location>
</feature>
<evidence type="ECO:0000259" key="19">
    <source>
        <dbReference type="PROSITE" id="PS51060"/>
    </source>
</evidence>
<dbReference type="GO" id="GO:0006302">
    <property type="term" value="P:double-strand break repair"/>
    <property type="evidence" value="ECO:0007669"/>
    <property type="project" value="TreeGrafter"/>
</dbReference>
<evidence type="ECO:0000256" key="5">
    <source>
        <dbReference type="ARBA" id="ARBA00022723"/>
    </source>
</evidence>
<keyword evidence="22" id="KW-1185">Reference proteome</keyword>
<dbReference type="PANTHER" id="PTHR10459">
    <property type="entry name" value="DNA LIGASE"/>
    <property type="match status" value="1"/>
</dbReference>
<feature type="region of interest" description="Disordered" evidence="16">
    <location>
        <begin position="94"/>
        <end position="214"/>
    </location>
</feature>
<dbReference type="Gene3D" id="3.40.50.10190">
    <property type="entry name" value="BRCT domain"/>
    <property type="match status" value="1"/>
</dbReference>
<feature type="domain" description="PARP alpha-helical" evidence="19">
    <location>
        <begin position="368"/>
        <end position="487"/>
    </location>
</feature>
<dbReference type="CDD" id="cd07997">
    <property type="entry name" value="WGR_PARP"/>
    <property type="match status" value="1"/>
</dbReference>
<feature type="region of interest" description="Disordered" evidence="16">
    <location>
        <begin position="336"/>
        <end position="365"/>
    </location>
</feature>
<keyword evidence="9" id="KW-0862">Zinc</keyword>
<keyword evidence="2 15" id="KW-0328">Glycosyltransferase</keyword>
<dbReference type="GO" id="GO:0005730">
    <property type="term" value="C:nucleolus"/>
    <property type="evidence" value="ECO:0007669"/>
    <property type="project" value="TreeGrafter"/>
</dbReference>
<dbReference type="InterPro" id="IPR008893">
    <property type="entry name" value="WGR_domain"/>
</dbReference>
<dbReference type="EC" id="2.4.2.-" evidence="15"/>
<dbReference type="Pfam" id="PF00644">
    <property type="entry name" value="PARP"/>
    <property type="match status" value="1"/>
</dbReference>
<keyword evidence="4" id="KW-0548">Nucleotidyltransferase</keyword>
<evidence type="ECO:0000256" key="2">
    <source>
        <dbReference type="ARBA" id="ARBA00022676"/>
    </source>
</evidence>
<dbReference type="OrthoDB" id="2017365at2759"/>
<dbReference type="InterPro" id="IPR036930">
    <property type="entry name" value="WGR_dom_sf"/>
</dbReference>
<dbReference type="FunFam" id="1.20.142.10:FF:000002">
    <property type="entry name" value="Poly [ADP-ribose] polymerase"/>
    <property type="match status" value="1"/>
</dbReference>
<dbReference type="PROSITE" id="PS51059">
    <property type="entry name" value="PARP_CATALYTIC"/>
    <property type="match status" value="1"/>
</dbReference>
<keyword evidence="5" id="KW-0479">Metal-binding</keyword>
<keyword evidence="8" id="KW-0863">Zinc-finger</keyword>
<comment type="similarity">
    <text evidence="13">Belongs to the ARTD/PARP family.</text>
</comment>
<evidence type="ECO:0000313" key="22">
    <source>
        <dbReference type="Proteomes" id="UP000275078"/>
    </source>
</evidence>
<dbReference type="Pfam" id="PF00533">
    <property type="entry name" value="BRCT"/>
    <property type="match status" value="1"/>
</dbReference>
<dbReference type="InterPro" id="IPR050800">
    <property type="entry name" value="ARTD/PARP"/>
</dbReference>